<dbReference type="InterPro" id="IPR005950">
    <property type="entry name" value="ModA"/>
</dbReference>
<dbReference type="GO" id="GO:0015689">
    <property type="term" value="P:molybdate ion transport"/>
    <property type="evidence" value="ECO:0007669"/>
    <property type="project" value="InterPro"/>
</dbReference>
<dbReference type="PROSITE" id="PS51257">
    <property type="entry name" value="PROKAR_LIPOPROTEIN"/>
    <property type="match status" value="1"/>
</dbReference>
<organism evidence="6 7">
    <name type="scientific">Corynebacterium pseudodiphtheriticum</name>
    <dbReference type="NCBI Taxonomy" id="37637"/>
    <lineage>
        <taxon>Bacteria</taxon>
        <taxon>Bacillati</taxon>
        <taxon>Actinomycetota</taxon>
        <taxon>Actinomycetes</taxon>
        <taxon>Mycobacteriales</taxon>
        <taxon>Corynebacteriaceae</taxon>
        <taxon>Corynebacterium</taxon>
    </lineage>
</organism>
<accession>A0AAP4BNJ7</accession>
<feature type="signal peptide" evidence="5">
    <location>
        <begin position="1"/>
        <end position="26"/>
    </location>
</feature>
<feature type="binding site" evidence="4">
    <location>
        <position position="59"/>
    </location>
    <ligand>
        <name>molybdate</name>
        <dbReference type="ChEBI" id="CHEBI:36264"/>
    </ligand>
</feature>
<dbReference type="NCBIfam" id="TIGR01256">
    <property type="entry name" value="modA"/>
    <property type="match status" value="1"/>
</dbReference>
<dbReference type="AlphaFoldDB" id="A0AAP4BNJ7"/>
<keyword evidence="2 4" id="KW-0479">Metal-binding</keyword>
<evidence type="ECO:0000256" key="1">
    <source>
        <dbReference type="ARBA" id="ARBA00009175"/>
    </source>
</evidence>
<dbReference type="Gene3D" id="3.40.190.10">
    <property type="entry name" value="Periplasmic binding protein-like II"/>
    <property type="match status" value="2"/>
</dbReference>
<keyword evidence="4" id="KW-0500">Molybdenum</keyword>
<dbReference type="GO" id="GO:0030973">
    <property type="term" value="F:molybdate ion binding"/>
    <property type="evidence" value="ECO:0007669"/>
    <property type="project" value="TreeGrafter"/>
</dbReference>
<dbReference type="SUPFAM" id="SSF53850">
    <property type="entry name" value="Periplasmic binding protein-like II"/>
    <property type="match status" value="1"/>
</dbReference>
<feature type="binding site" evidence="4">
    <location>
        <position position="87"/>
    </location>
    <ligand>
        <name>molybdate</name>
        <dbReference type="ChEBI" id="CHEBI:36264"/>
    </ligand>
</feature>
<dbReference type="EMBL" id="JASNVH010000002">
    <property type="protein sequence ID" value="MDK4306249.1"/>
    <property type="molecule type" value="Genomic_DNA"/>
</dbReference>
<dbReference type="InterPro" id="IPR050682">
    <property type="entry name" value="ModA/WtpA"/>
</dbReference>
<dbReference type="PANTHER" id="PTHR30632:SF0">
    <property type="entry name" value="SULFATE-BINDING PROTEIN"/>
    <property type="match status" value="1"/>
</dbReference>
<comment type="caution">
    <text evidence="6">The sequence shown here is derived from an EMBL/GenBank/DDBJ whole genome shotgun (WGS) entry which is preliminary data.</text>
</comment>
<evidence type="ECO:0000256" key="3">
    <source>
        <dbReference type="ARBA" id="ARBA00022729"/>
    </source>
</evidence>
<evidence type="ECO:0000313" key="6">
    <source>
        <dbReference type="EMBL" id="MDK4306249.1"/>
    </source>
</evidence>
<gene>
    <name evidence="6" type="primary">modA</name>
    <name evidence="6" type="ORF">QPX42_01570</name>
</gene>
<feature type="chain" id="PRO_5042897437" evidence="5">
    <location>
        <begin position="27"/>
        <end position="273"/>
    </location>
</feature>
<evidence type="ECO:0000256" key="2">
    <source>
        <dbReference type="ARBA" id="ARBA00022723"/>
    </source>
</evidence>
<proteinExistence type="inferred from homology"/>
<keyword evidence="3 5" id="KW-0732">Signal</keyword>
<reference evidence="6" key="1">
    <citation type="submission" date="2023-05" db="EMBL/GenBank/DDBJ databases">
        <title>Metabolic capabilities are highly conserved among human nasal-associated Corynebacterium species in pangenomic analyses.</title>
        <authorList>
            <person name="Tran T.H."/>
            <person name="Roberts A.Q."/>
            <person name="Escapa I.F."/>
            <person name="Gao W."/>
            <person name="Conlan S."/>
            <person name="Kong H."/>
            <person name="Segre J.A."/>
            <person name="Kelly M.S."/>
            <person name="Lemon K.P."/>
        </authorList>
    </citation>
    <scope>NUCLEOTIDE SEQUENCE</scope>
    <source>
        <strain evidence="6">KPL2773</strain>
    </source>
</reference>
<dbReference type="RefSeq" id="WP_284588803.1">
    <property type="nucleotide sequence ID" value="NZ_JASNUC010000003.1"/>
</dbReference>
<comment type="similarity">
    <text evidence="1">Belongs to the bacterial solute-binding protein ModA family.</text>
</comment>
<dbReference type="GO" id="GO:0046872">
    <property type="term" value="F:metal ion binding"/>
    <property type="evidence" value="ECO:0007669"/>
    <property type="project" value="UniProtKB-KW"/>
</dbReference>
<dbReference type="PANTHER" id="PTHR30632">
    <property type="entry name" value="MOLYBDATE-BINDING PERIPLASMIC PROTEIN"/>
    <property type="match status" value="1"/>
</dbReference>
<evidence type="ECO:0000256" key="5">
    <source>
        <dbReference type="SAM" id="SignalP"/>
    </source>
</evidence>
<dbReference type="Proteomes" id="UP001224412">
    <property type="component" value="Unassembled WGS sequence"/>
</dbReference>
<protein>
    <submittedName>
        <fullName evidence="6">Molybdate ABC transporter substrate-binding protein</fullName>
    </submittedName>
</protein>
<name>A0AAP4BNJ7_9CORY</name>
<dbReference type="PIRSF" id="PIRSF004846">
    <property type="entry name" value="ModA"/>
    <property type="match status" value="1"/>
</dbReference>
<evidence type="ECO:0000256" key="4">
    <source>
        <dbReference type="PIRSR" id="PIRSR004846-1"/>
    </source>
</evidence>
<sequence length="273" mass="28354">MRSRNRATTIRRIAMGAVTASAIALAGCQSNAGNTAGSTANDSKDPAAAQDVTLFAAASTRVIGDDLVEEAKRLDPPVNLTISNAGSTDLVNQIKEGAPADVLLTADTKSMDKAKANGDVEESKMVAANTLVMVVPADNPGNINSIEDLNEDTTLVLCDPSVPCGNLTEQLAAENNLELHPSSLEHSVTDTLGKVTSGQADAAWVYKTDAIAAGDKVEVIEIPNSEGFVNDYPAAVLKNTTNAEAAQAILELLHGEAMRSVWENAGFLPAAAK</sequence>
<dbReference type="Pfam" id="PF13531">
    <property type="entry name" value="SBP_bac_11"/>
    <property type="match status" value="1"/>
</dbReference>
<evidence type="ECO:0000313" key="7">
    <source>
        <dbReference type="Proteomes" id="UP001224412"/>
    </source>
</evidence>
<feature type="binding site" evidence="4">
    <location>
        <position position="188"/>
    </location>
    <ligand>
        <name>molybdate</name>
        <dbReference type="ChEBI" id="CHEBI:36264"/>
    </ligand>
</feature>
<feature type="binding site" evidence="4">
    <location>
        <position position="206"/>
    </location>
    <ligand>
        <name>molybdate</name>
        <dbReference type="ChEBI" id="CHEBI:36264"/>
    </ligand>
</feature>